<dbReference type="GO" id="GO:0004252">
    <property type="term" value="F:serine-type endopeptidase activity"/>
    <property type="evidence" value="ECO:0007669"/>
    <property type="project" value="UniProtKB-UniRule"/>
</dbReference>
<dbReference type="InterPro" id="IPR027417">
    <property type="entry name" value="P-loop_NTPase"/>
</dbReference>
<dbReference type="InterPro" id="IPR008269">
    <property type="entry name" value="Lon_proteolytic"/>
</dbReference>
<dbReference type="EC" id="3.4.21.53" evidence="2"/>
<organism evidence="4 5">
    <name type="scientific">Vibrio rumoiensis 1S-45</name>
    <dbReference type="NCBI Taxonomy" id="1188252"/>
    <lineage>
        <taxon>Bacteria</taxon>
        <taxon>Pseudomonadati</taxon>
        <taxon>Pseudomonadota</taxon>
        <taxon>Gammaproteobacteria</taxon>
        <taxon>Vibrionales</taxon>
        <taxon>Vibrionaceae</taxon>
        <taxon>Vibrio</taxon>
    </lineage>
</organism>
<dbReference type="Proteomes" id="UP000094070">
    <property type="component" value="Unassembled WGS sequence"/>
</dbReference>
<keyword evidence="5" id="KW-1185">Reference proteome</keyword>
<dbReference type="AlphaFoldDB" id="A0A1E5E6P3"/>
<dbReference type="Pfam" id="PF13654">
    <property type="entry name" value="AAA_32"/>
    <property type="match status" value="1"/>
</dbReference>
<dbReference type="GO" id="GO:0004176">
    <property type="term" value="F:ATP-dependent peptidase activity"/>
    <property type="evidence" value="ECO:0007669"/>
    <property type="project" value="UniProtKB-UniRule"/>
</dbReference>
<dbReference type="Pfam" id="PF05362">
    <property type="entry name" value="Lon_C"/>
    <property type="match status" value="1"/>
</dbReference>
<dbReference type="GO" id="GO:0030163">
    <property type="term" value="P:protein catabolic process"/>
    <property type="evidence" value="ECO:0007669"/>
    <property type="project" value="InterPro"/>
</dbReference>
<dbReference type="PROSITE" id="PS51786">
    <property type="entry name" value="LON_PROTEOLYTIC"/>
    <property type="match status" value="1"/>
</dbReference>
<feature type="domain" description="Lon proteolytic" evidence="3">
    <location>
        <begin position="317"/>
        <end position="514"/>
    </location>
</feature>
<dbReference type="SUPFAM" id="SSF54211">
    <property type="entry name" value="Ribosomal protein S5 domain 2-like"/>
    <property type="match status" value="1"/>
</dbReference>
<reference evidence="4 5" key="1">
    <citation type="journal article" date="2012" name="Science">
        <title>Ecological populations of bacteria act as socially cohesive units of antibiotic production and resistance.</title>
        <authorList>
            <person name="Cordero O.X."/>
            <person name="Wildschutte H."/>
            <person name="Kirkup B."/>
            <person name="Proehl S."/>
            <person name="Ngo L."/>
            <person name="Hussain F."/>
            <person name="Le Roux F."/>
            <person name="Mincer T."/>
            <person name="Polz M.F."/>
        </authorList>
    </citation>
    <scope>NUCLEOTIDE SEQUENCE [LARGE SCALE GENOMIC DNA]</scope>
    <source>
        <strain evidence="4 5">1S-45</strain>
    </source>
</reference>
<dbReference type="PRINTS" id="PR00830">
    <property type="entry name" value="ENDOLAPTASE"/>
</dbReference>
<dbReference type="Pfam" id="PF20436">
    <property type="entry name" value="LonB_AAA-LID"/>
    <property type="match status" value="1"/>
</dbReference>
<proteinExistence type="inferred from homology"/>
<keyword evidence="2" id="KW-0720">Serine protease</keyword>
<dbReference type="InterPro" id="IPR014721">
    <property type="entry name" value="Ribsml_uS5_D2-typ_fold_subgr"/>
</dbReference>
<protein>
    <recommendedName>
        <fullName evidence="2">endopeptidase La</fullName>
        <ecNumber evidence="2">3.4.21.53</ecNumber>
    </recommendedName>
</protein>
<sequence>MIKESWQSAIPNFDQFKDELSNIDAIPALSFLDLQPRLKSSLIRFDQVNDFPRFLLINSPDNFIYRQAITQSYEDLKAEQQISQVPIITSDSIEPEDLFGQYQVKDGEVVNFTSGLLDKANGGYLIISANLILANPRSWPKLKSALLGESCPAISSDPRQIAPNPPVKNYDVKLVIVGDRNQLGDLEHFDSDFRSQLCIFGEVELEVKASKKSFKQYLGYVKGLIEQNRLPQLQDSEAWEVLLKHGTRETEDQERLPLCLIWHKGLLAEASIEAQHQPIKSIHLLKALTHKEYRQSYLPMRAIDDILEGQVIIETQGERVGQVNGLTVIEIPGHPVTYGEPARISCVIHLGDGDITDVERKAELGGNLHAKGMMIMQAFLASALQLDEPLPFSASIVFEQSYSEVDGDSASLAELCSLLSALSGYPINQEIAVTGAIDQFGRVQAVGGLNEKIEGFFHVCQHQGLTGHQGIVLPKTNLKHLSLHQDVITAIKAEQFHIWSVESVDEALPVIFGKAFRGEDDDTILNKISERIEHFDKHEHNPCSFLNKIKNFIGFH</sequence>
<comment type="caution">
    <text evidence="4">The sequence shown here is derived from an EMBL/GenBank/DDBJ whole genome shotgun (WGS) entry which is preliminary data.</text>
</comment>
<comment type="catalytic activity">
    <reaction evidence="2">
        <text>Hydrolysis of proteins in presence of ATP.</text>
        <dbReference type="EC" id="3.4.21.53"/>
    </reaction>
</comment>
<comment type="similarity">
    <text evidence="2">Belongs to the peptidase S16 family.</text>
</comment>
<dbReference type="InterPro" id="IPR041699">
    <property type="entry name" value="AAA_32"/>
</dbReference>
<dbReference type="RefSeq" id="WP_017025598.1">
    <property type="nucleotide sequence ID" value="NZ_AJYK02000002.1"/>
</dbReference>
<dbReference type="EMBL" id="AJYK02000002">
    <property type="protein sequence ID" value="OEF30187.1"/>
    <property type="molecule type" value="Genomic_DNA"/>
</dbReference>
<evidence type="ECO:0000313" key="4">
    <source>
        <dbReference type="EMBL" id="OEF30187.1"/>
    </source>
</evidence>
<evidence type="ECO:0000256" key="1">
    <source>
        <dbReference type="ARBA" id="ARBA00022670"/>
    </source>
</evidence>
<dbReference type="GO" id="GO:0006508">
    <property type="term" value="P:proteolysis"/>
    <property type="evidence" value="ECO:0007669"/>
    <property type="project" value="UniProtKB-KW"/>
</dbReference>
<dbReference type="eggNOG" id="COG1067">
    <property type="taxonomic scope" value="Bacteria"/>
</dbReference>
<feature type="active site" evidence="2">
    <location>
        <position position="452"/>
    </location>
</feature>
<keyword evidence="1 2" id="KW-0645">Protease</keyword>
<dbReference type="InterPro" id="IPR027065">
    <property type="entry name" value="Lon_Prtase"/>
</dbReference>
<accession>A0A1E5E6P3</accession>
<dbReference type="Gene3D" id="3.30.230.10">
    <property type="match status" value="1"/>
</dbReference>
<evidence type="ECO:0000256" key="2">
    <source>
        <dbReference type="PROSITE-ProRule" id="PRU01122"/>
    </source>
</evidence>
<name>A0A1E5E6P3_9VIBR</name>
<keyword evidence="2" id="KW-0378">Hydrolase</keyword>
<dbReference type="PANTHER" id="PTHR10046">
    <property type="entry name" value="ATP DEPENDENT LON PROTEASE FAMILY MEMBER"/>
    <property type="match status" value="1"/>
</dbReference>
<dbReference type="InterPro" id="IPR046843">
    <property type="entry name" value="LonB_AAA-LID"/>
</dbReference>
<feature type="active site" evidence="2">
    <location>
        <position position="409"/>
    </location>
</feature>
<evidence type="ECO:0000313" key="5">
    <source>
        <dbReference type="Proteomes" id="UP000094070"/>
    </source>
</evidence>
<dbReference type="InterPro" id="IPR020568">
    <property type="entry name" value="Ribosomal_Su5_D2-typ_SF"/>
</dbReference>
<dbReference type="Gene3D" id="3.40.50.300">
    <property type="entry name" value="P-loop containing nucleotide triphosphate hydrolases"/>
    <property type="match status" value="1"/>
</dbReference>
<dbReference type="STRING" id="1188252.A1QC_00505"/>
<dbReference type="GO" id="GO:0005524">
    <property type="term" value="F:ATP binding"/>
    <property type="evidence" value="ECO:0007669"/>
    <property type="project" value="InterPro"/>
</dbReference>
<gene>
    <name evidence="4" type="ORF">A1QC_00505</name>
</gene>
<dbReference type="OrthoDB" id="9758568at2"/>
<evidence type="ECO:0000259" key="3">
    <source>
        <dbReference type="PROSITE" id="PS51786"/>
    </source>
</evidence>